<comment type="similarity">
    <text evidence="6">Belongs to the class IV-like SAM-binding methyltransferase superfamily. RNA methyltransferase TrmH family. TrmL subfamily.</text>
</comment>
<comment type="function">
    <text evidence="6">Could methylate the ribose at the nucleotide 34 wobble position in tRNA.</text>
</comment>
<dbReference type="Gene3D" id="3.40.1280.10">
    <property type="match status" value="1"/>
</dbReference>
<dbReference type="PANTHER" id="PTHR42971:SF1">
    <property type="entry name" value="TRNA (CYTIDINE(34)-2'-O)-METHYLTRANSFERASE"/>
    <property type="match status" value="1"/>
</dbReference>
<proteinExistence type="inferred from homology"/>
<keyword evidence="3 6" id="KW-0808">Transferase</keyword>
<comment type="catalytic activity">
    <reaction evidence="6">
        <text>5-carboxymethylaminomethyluridine(34) in tRNA(Leu) + S-adenosyl-L-methionine = 5-carboxymethylaminomethyl-2'-O-methyluridine(34) in tRNA(Leu) + S-adenosyl-L-homocysteine + H(+)</text>
        <dbReference type="Rhea" id="RHEA:43088"/>
        <dbReference type="Rhea" id="RHEA-COMP:10333"/>
        <dbReference type="Rhea" id="RHEA-COMP:10334"/>
        <dbReference type="ChEBI" id="CHEBI:15378"/>
        <dbReference type="ChEBI" id="CHEBI:57856"/>
        <dbReference type="ChEBI" id="CHEBI:59789"/>
        <dbReference type="ChEBI" id="CHEBI:74508"/>
        <dbReference type="ChEBI" id="CHEBI:74511"/>
        <dbReference type="EC" id="2.1.1.207"/>
    </reaction>
</comment>
<protein>
    <recommendedName>
        <fullName evidence="6">Putative tRNA (cytidine(34)-2'-O)-methyltransferase</fullName>
        <ecNumber evidence="6">2.1.1.207</ecNumber>
    </recommendedName>
    <alternativeName>
        <fullName evidence="6">tRNA (cytidine/uridine-2'-O-)-methyltransferase</fullName>
    </alternativeName>
</protein>
<dbReference type="GO" id="GO:0008175">
    <property type="term" value="F:tRNA methyltransferase activity"/>
    <property type="evidence" value="ECO:0007669"/>
    <property type="project" value="UniProtKB-UniRule"/>
</dbReference>
<dbReference type="GO" id="GO:0003723">
    <property type="term" value="F:RNA binding"/>
    <property type="evidence" value="ECO:0007669"/>
    <property type="project" value="InterPro"/>
</dbReference>
<keyword evidence="5 6" id="KW-0819">tRNA processing</keyword>
<dbReference type="EMBL" id="DVOL01000030">
    <property type="protein sequence ID" value="HIV10502.1"/>
    <property type="molecule type" value="Genomic_DNA"/>
</dbReference>
<dbReference type="GO" id="GO:0002130">
    <property type="term" value="P:wobble position ribose methylation"/>
    <property type="evidence" value="ECO:0007669"/>
    <property type="project" value="TreeGrafter"/>
</dbReference>
<dbReference type="GO" id="GO:0005737">
    <property type="term" value="C:cytoplasm"/>
    <property type="evidence" value="ECO:0007669"/>
    <property type="project" value="UniProtKB-SubCell"/>
</dbReference>
<dbReference type="EC" id="2.1.1.207" evidence="6"/>
<dbReference type="FunFam" id="3.40.1280.10:FF:000002">
    <property type="entry name" value="Peptidylprolyl isomerase"/>
    <property type="match status" value="1"/>
</dbReference>
<gene>
    <name evidence="9" type="ORF">IAD28_02255</name>
</gene>
<evidence type="ECO:0000256" key="4">
    <source>
        <dbReference type="ARBA" id="ARBA00022691"/>
    </source>
</evidence>
<dbReference type="InterPro" id="IPR029028">
    <property type="entry name" value="Alpha/beta_knot_MTases"/>
</dbReference>
<accession>A0A9D1NPP2</accession>
<comment type="caution">
    <text evidence="9">The sequence shown here is derived from an EMBL/GenBank/DDBJ whole genome shotgun (WGS) entry which is preliminary data.</text>
</comment>
<dbReference type="HAMAP" id="MF_01885">
    <property type="entry name" value="tRNA_methyltr_TrmL"/>
    <property type="match status" value="1"/>
</dbReference>
<evidence type="ECO:0000313" key="10">
    <source>
        <dbReference type="Proteomes" id="UP000823960"/>
    </source>
</evidence>
<comment type="subcellular location">
    <subcellularLocation>
        <location evidence="6">Cytoplasm</location>
    </subcellularLocation>
</comment>
<reference evidence="9" key="2">
    <citation type="journal article" date="2021" name="PeerJ">
        <title>Extensive microbial diversity within the chicken gut microbiome revealed by metagenomics and culture.</title>
        <authorList>
            <person name="Gilroy R."/>
            <person name="Ravi A."/>
            <person name="Getino M."/>
            <person name="Pursley I."/>
            <person name="Horton D.L."/>
            <person name="Alikhan N.F."/>
            <person name="Baker D."/>
            <person name="Gharbi K."/>
            <person name="Hall N."/>
            <person name="Watson M."/>
            <person name="Adriaenssens E.M."/>
            <person name="Foster-Nyarko E."/>
            <person name="Jarju S."/>
            <person name="Secka A."/>
            <person name="Antonio M."/>
            <person name="Oren A."/>
            <person name="Chaudhuri R.R."/>
            <person name="La Ragione R."/>
            <person name="Hildebrand F."/>
            <person name="Pallen M.J."/>
        </authorList>
    </citation>
    <scope>NUCLEOTIDE SEQUENCE</scope>
    <source>
        <strain evidence="9">1370</strain>
    </source>
</reference>
<keyword evidence="4 6" id="KW-0949">S-adenosyl-L-methionine</keyword>
<comment type="caution">
    <text evidence="6">Lacks conserved residue(s) required for the propagation of feature annotation.</text>
</comment>
<reference evidence="9" key="1">
    <citation type="submission" date="2020-10" db="EMBL/GenBank/DDBJ databases">
        <authorList>
            <person name="Gilroy R."/>
        </authorList>
    </citation>
    <scope>NUCLEOTIDE SEQUENCE</scope>
    <source>
        <strain evidence="9">1370</strain>
    </source>
</reference>
<keyword evidence="2 6" id="KW-0489">Methyltransferase</keyword>
<feature type="binding site" evidence="6 7">
    <location>
        <position position="122"/>
    </location>
    <ligand>
        <name>S-adenosyl-L-methionine</name>
        <dbReference type="ChEBI" id="CHEBI:59789"/>
    </ligand>
</feature>
<dbReference type="AlphaFoldDB" id="A0A9D1NPP2"/>
<evidence type="ECO:0000256" key="6">
    <source>
        <dbReference type="HAMAP-Rule" id="MF_01885"/>
    </source>
</evidence>
<dbReference type="GO" id="GO:0008757">
    <property type="term" value="F:S-adenosylmethionine-dependent methyltransferase activity"/>
    <property type="evidence" value="ECO:0007669"/>
    <property type="project" value="UniProtKB-UniRule"/>
</dbReference>
<dbReference type="SUPFAM" id="SSF75217">
    <property type="entry name" value="alpha/beta knot"/>
    <property type="match status" value="1"/>
</dbReference>
<dbReference type="PANTHER" id="PTHR42971">
    <property type="entry name" value="TRNA (CYTIDINE(34)-2'-O)-METHYLTRANSFERASE"/>
    <property type="match status" value="1"/>
</dbReference>
<feature type="binding site" evidence="6 7">
    <location>
        <position position="130"/>
    </location>
    <ligand>
        <name>S-adenosyl-L-methionine</name>
        <dbReference type="ChEBI" id="CHEBI:59789"/>
    </ligand>
</feature>
<keyword evidence="1 6" id="KW-0963">Cytoplasm</keyword>
<dbReference type="InterPro" id="IPR029026">
    <property type="entry name" value="tRNA_m1G_MTases_N"/>
</dbReference>
<dbReference type="PIRSF" id="PIRSF029256">
    <property type="entry name" value="SpoU_TrmH_prd"/>
    <property type="match status" value="1"/>
</dbReference>
<organism evidence="9 10">
    <name type="scientific">Candidatus Faeciplasma avium</name>
    <dbReference type="NCBI Taxonomy" id="2840798"/>
    <lineage>
        <taxon>Bacteria</taxon>
        <taxon>Bacillati</taxon>
        <taxon>Bacillota</taxon>
        <taxon>Clostridia</taxon>
        <taxon>Eubacteriales</taxon>
        <taxon>Oscillospiraceae</taxon>
        <taxon>Oscillospiraceae incertae sedis</taxon>
        <taxon>Candidatus Faeciplasma</taxon>
    </lineage>
</organism>
<dbReference type="Proteomes" id="UP000823960">
    <property type="component" value="Unassembled WGS sequence"/>
</dbReference>
<evidence type="ECO:0000256" key="1">
    <source>
        <dbReference type="ARBA" id="ARBA00022490"/>
    </source>
</evidence>
<dbReference type="Pfam" id="PF00588">
    <property type="entry name" value="SpoU_methylase"/>
    <property type="match status" value="1"/>
</dbReference>
<evidence type="ECO:0000256" key="2">
    <source>
        <dbReference type="ARBA" id="ARBA00022603"/>
    </source>
</evidence>
<evidence type="ECO:0000256" key="7">
    <source>
        <dbReference type="PIRSR" id="PIRSR029256-1"/>
    </source>
</evidence>
<sequence>MNLNIVLVEPQIPQNTGNISRTCAVTGARLHLVRPLGFEVTDRQLKRAGLDYWDKLSITYYDSLSDFLDKNAGERLYFFTTKARRVYSEVEYPDNCFIVFGREDKGLPEELLYGNEKSCVRIPMRPELRSLNLSNAAAIAVYEVLRQWDFPDLDREGRLTRFTWED</sequence>
<dbReference type="InterPro" id="IPR001537">
    <property type="entry name" value="SpoU_MeTrfase"/>
</dbReference>
<feature type="binding site" evidence="6 7">
    <location>
        <position position="101"/>
    </location>
    <ligand>
        <name>S-adenosyl-L-methionine</name>
        <dbReference type="ChEBI" id="CHEBI:59789"/>
    </ligand>
</feature>
<evidence type="ECO:0000256" key="3">
    <source>
        <dbReference type="ARBA" id="ARBA00022679"/>
    </source>
</evidence>
<dbReference type="InterPro" id="IPR016914">
    <property type="entry name" value="TrmL"/>
</dbReference>
<name>A0A9D1NPP2_9FIRM</name>
<feature type="domain" description="tRNA/rRNA methyltransferase SpoU type" evidence="8">
    <location>
        <begin position="3"/>
        <end position="142"/>
    </location>
</feature>
<evidence type="ECO:0000313" key="9">
    <source>
        <dbReference type="EMBL" id="HIV10502.1"/>
    </source>
</evidence>
<dbReference type="GO" id="GO:0042802">
    <property type="term" value="F:identical protein binding"/>
    <property type="evidence" value="ECO:0007669"/>
    <property type="project" value="UniProtKB-ARBA"/>
</dbReference>
<evidence type="ECO:0000259" key="8">
    <source>
        <dbReference type="Pfam" id="PF00588"/>
    </source>
</evidence>
<comment type="catalytic activity">
    <reaction evidence="6">
        <text>cytidine(34) in tRNA + S-adenosyl-L-methionine = 2'-O-methylcytidine(34) in tRNA + S-adenosyl-L-homocysteine + H(+)</text>
        <dbReference type="Rhea" id="RHEA:43084"/>
        <dbReference type="Rhea" id="RHEA-COMP:10331"/>
        <dbReference type="Rhea" id="RHEA-COMP:10332"/>
        <dbReference type="ChEBI" id="CHEBI:15378"/>
        <dbReference type="ChEBI" id="CHEBI:57856"/>
        <dbReference type="ChEBI" id="CHEBI:59789"/>
        <dbReference type="ChEBI" id="CHEBI:74495"/>
        <dbReference type="ChEBI" id="CHEBI:82748"/>
        <dbReference type="EC" id="2.1.1.207"/>
    </reaction>
</comment>
<evidence type="ECO:0000256" key="5">
    <source>
        <dbReference type="ARBA" id="ARBA00022694"/>
    </source>
</evidence>
<dbReference type="CDD" id="cd18094">
    <property type="entry name" value="SpoU-like_TrmL"/>
    <property type="match status" value="1"/>
</dbReference>